<accession>A0A2Z6TDH7</accession>
<evidence type="ECO:0000313" key="3">
    <source>
        <dbReference type="Proteomes" id="UP000257317"/>
    </source>
</evidence>
<evidence type="ECO:0000313" key="2">
    <source>
        <dbReference type="EMBL" id="GBG04975.1"/>
    </source>
</evidence>
<comment type="caution">
    <text evidence="2">The sequence shown here is derived from an EMBL/GenBank/DDBJ whole genome shotgun (WGS) entry which is preliminary data.</text>
</comment>
<reference evidence="3" key="1">
    <citation type="submission" date="2018-03" db="EMBL/GenBank/DDBJ databases">
        <title>New taxa in the Lactobacillus gasseri group.</title>
        <authorList>
            <person name="Tanizawa Y."/>
            <person name="Tohno M."/>
            <person name="Endo A."/>
            <person name="Arita M."/>
        </authorList>
    </citation>
    <scope>NUCLEOTIDE SEQUENCE [LARGE SCALE GENOMIC DNA]</scope>
    <source>
        <strain evidence="3">DSM 24759</strain>
    </source>
</reference>
<evidence type="ECO:0000259" key="1">
    <source>
        <dbReference type="Pfam" id="PF00535"/>
    </source>
</evidence>
<dbReference type="Proteomes" id="UP000257317">
    <property type="component" value="Unassembled WGS sequence"/>
</dbReference>
<dbReference type="InterPro" id="IPR029044">
    <property type="entry name" value="Nucleotide-diphossugar_trans"/>
</dbReference>
<keyword evidence="3" id="KW-1185">Reference proteome</keyword>
<gene>
    <name evidence="2" type="ORF">LrDSM24759_08890</name>
</gene>
<feature type="domain" description="Glycosyltransferase 2-like" evidence="1">
    <location>
        <begin position="16"/>
        <end position="143"/>
    </location>
</feature>
<dbReference type="SUPFAM" id="SSF53448">
    <property type="entry name" value="Nucleotide-diphospho-sugar transferases"/>
    <property type="match status" value="1"/>
</dbReference>
<proteinExistence type="predicted"/>
<dbReference type="OrthoDB" id="5465469at2"/>
<sequence length="272" mass="31245">MKKSDLTLKPKLIVSVTSYGERLETLDICLKSLINQTQKADKIIVYLTNDLTEADLPSKLLDLKQFGVEFHFIDQDLRPHKKYYYAIQEYPDDLIVTVDDDVIYDQELLEILVATYLKFPQSIIAARAHQITFTEDGNFQPYNQWDWEATITNEPRMDLIATGAGGILYPPHLLDYDFLLDLSEIKRYLTVDDLWLKAAEVQAQVPTVICDQKLEANRQGIPHTQAQGLFNHNVGQNENDIHLKDLDRKFKLAEKIRSYDNSQIADVAATDN</sequence>
<organism evidence="2 3">
    <name type="scientific">Lactobacillus rodentium</name>
    <dbReference type="NCBI Taxonomy" id="947835"/>
    <lineage>
        <taxon>Bacteria</taxon>
        <taxon>Bacillati</taxon>
        <taxon>Bacillota</taxon>
        <taxon>Bacilli</taxon>
        <taxon>Lactobacillales</taxon>
        <taxon>Lactobacillaceae</taxon>
        <taxon>Lactobacillus</taxon>
    </lineage>
</organism>
<dbReference type="Gene3D" id="3.90.550.10">
    <property type="entry name" value="Spore Coat Polysaccharide Biosynthesis Protein SpsA, Chain A"/>
    <property type="match status" value="1"/>
</dbReference>
<dbReference type="AlphaFoldDB" id="A0A2Z6TDH7"/>
<dbReference type="Pfam" id="PF00535">
    <property type="entry name" value="Glycos_transf_2"/>
    <property type="match status" value="1"/>
</dbReference>
<dbReference type="RefSeq" id="WP_117118313.1">
    <property type="nucleotide sequence ID" value="NZ_BFBY01000006.1"/>
</dbReference>
<dbReference type="EMBL" id="BFBY01000006">
    <property type="protein sequence ID" value="GBG04975.1"/>
    <property type="molecule type" value="Genomic_DNA"/>
</dbReference>
<dbReference type="InterPro" id="IPR001173">
    <property type="entry name" value="Glyco_trans_2-like"/>
</dbReference>
<dbReference type="CDD" id="cd00761">
    <property type="entry name" value="Glyco_tranf_GTA_type"/>
    <property type="match status" value="1"/>
</dbReference>
<name>A0A2Z6TDH7_9LACO</name>
<protein>
    <recommendedName>
        <fullName evidence="1">Glycosyltransferase 2-like domain-containing protein</fullName>
    </recommendedName>
</protein>